<feature type="transmembrane region" description="Helical" evidence="1">
    <location>
        <begin position="15"/>
        <end position="36"/>
    </location>
</feature>
<feature type="transmembrane region" description="Helical" evidence="1">
    <location>
        <begin position="48"/>
        <end position="65"/>
    </location>
</feature>
<name>X1S0Q4_9ZZZZ</name>
<comment type="caution">
    <text evidence="3">The sequence shown here is derived from an EMBL/GenBank/DDBJ whole genome shotgun (WGS) entry which is preliminary data.</text>
</comment>
<dbReference type="EMBL" id="BARW01001336">
    <property type="protein sequence ID" value="GAI72776.1"/>
    <property type="molecule type" value="Genomic_DNA"/>
</dbReference>
<evidence type="ECO:0000259" key="2">
    <source>
        <dbReference type="Pfam" id="PF00892"/>
    </source>
</evidence>
<keyword evidence="1" id="KW-0472">Membrane</keyword>
<dbReference type="Gene3D" id="1.10.3730.20">
    <property type="match status" value="1"/>
</dbReference>
<proteinExistence type="predicted"/>
<dbReference type="GO" id="GO:0016020">
    <property type="term" value="C:membrane"/>
    <property type="evidence" value="ECO:0007669"/>
    <property type="project" value="InterPro"/>
</dbReference>
<feature type="transmembrane region" description="Helical" evidence="1">
    <location>
        <begin position="72"/>
        <end position="93"/>
    </location>
</feature>
<dbReference type="PANTHER" id="PTHR22911">
    <property type="entry name" value="ACYL-MALONYL CONDENSING ENZYME-RELATED"/>
    <property type="match status" value="1"/>
</dbReference>
<dbReference type="AlphaFoldDB" id="X1S0Q4"/>
<feature type="domain" description="EamA" evidence="2">
    <location>
        <begin position="10"/>
        <end position="114"/>
    </location>
</feature>
<dbReference type="InterPro" id="IPR000620">
    <property type="entry name" value="EamA_dom"/>
</dbReference>
<feature type="transmembrane region" description="Helical" evidence="1">
    <location>
        <begin position="99"/>
        <end position="116"/>
    </location>
</feature>
<gene>
    <name evidence="3" type="ORF">S12H4_04360</name>
</gene>
<protein>
    <recommendedName>
        <fullName evidence="2">EamA domain-containing protein</fullName>
    </recommendedName>
</protein>
<reference evidence="3" key="1">
    <citation type="journal article" date="2014" name="Front. Microbiol.">
        <title>High frequency of phylogenetically diverse reductive dehalogenase-homologous genes in deep subseafloor sedimentary metagenomes.</title>
        <authorList>
            <person name="Kawai M."/>
            <person name="Futagami T."/>
            <person name="Toyoda A."/>
            <person name="Takaki Y."/>
            <person name="Nishi S."/>
            <person name="Hori S."/>
            <person name="Arai W."/>
            <person name="Tsubouchi T."/>
            <person name="Morono Y."/>
            <person name="Uchiyama I."/>
            <person name="Ito T."/>
            <person name="Fujiyama A."/>
            <person name="Inagaki F."/>
            <person name="Takami H."/>
        </authorList>
    </citation>
    <scope>NUCLEOTIDE SEQUENCE</scope>
    <source>
        <strain evidence="3">Expedition CK06-06</strain>
    </source>
</reference>
<accession>X1S0Q4</accession>
<dbReference type="Pfam" id="PF00892">
    <property type="entry name" value="EamA"/>
    <property type="match status" value="1"/>
</dbReference>
<feature type="non-terminal residue" evidence="3">
    <location>
        <position position="1"/>
    </location>
</feature>
<dbReference type="SUPFAM" id="SSF103481">
    <property type="entry name" value="Multidrug resistance efflux transporter EmrE"/>
    <property type="match status" value="1"/>
</dbReference>
<dbReference type="InterPro" id="IPR037185">
    <property type="entry name" value="EmrE-like"/>
</dbReference>
<evidence type="ECO:0000313" key="3">
    <source>
        <dbReference type="EMBL" id="GAI72776.1"/>
    </source>
</evidence>
<keyword evidence="1" id="KW-0812">Transmembrane</keyword>
<sequence>AENTAKLNFLRDTSIWTLILIQGIVLTVLGSSALAITRTPVEITGLNWTYGAFIAIYLIGYFYAIKMLPVSIAVPFGQLSTIFTVLIAIIFLHEVLKPIHIGGIVLVVAGATLLAVK</sequence>
<dbReference type="PANTHER" id="PTHR22911:SF137">
    <property type="entry name" value="SOLUTE CARRIER FAMILY 35 MEMBER G2-RELATED"/>
    <property type="match status" value="1"/>
</dbReference>
<evidence type="ECO:0000256" key="1">
    <source>
        <dbReference type="SAM" id="Phobius"/>
    </source>
</evidence>
<organism evidence="3">
    <name type="scientific">marine sediment metagenome</name>
    <dbReference type="NCBI Taxonomy" id="412755"/>
    <lineage>
        <taxon>unclassified sequences</taxon>
        <taxon>metagenomes</taxon>
        <taxon>ecological metagenomes</taxon>
    </lineage>
</organism>
<keyword evidence="1" id="KW-1133">Transmembrane helix</keyword>